<feature type="chain" id="PRO_5016634161" description="Outer membrane protein beta-barrel domain-containing protein" evidence="1">
    <location>
        <begin position="22"/>
        <end position="231"/>
    </location>
</feature>
<evidence type="ECO:0008006" key="4">
    <source>
        <dbReference type="Google" id="ProtNLM"/>
    </source>
</evidence>
<proteinExistence type="predicted"/>
<dbReference type="RefSeq" id="WP_126309084.1">
    <property type="nucleotide sequence ID" value="NZ_AP018449.1"/>
</dbReference>
<dbReference type="KEGG" id="mana:MAMMFC1_02831"/>
<dbReference type="OrthoDB" id="1623865at2"/>
<evidence type="ECO:0000313" key="3">
    <source>
        <dbReference type="Proteomes" id="UP000276437"/>
    </source>
</evidence>
<accession>A0A348AM48</accession>
<dbReference type="Proteomes" id="UP000276437">
    <property type="component" value="Chromosome"/>
</dbReference>
<sequence>MKRKTCIVIFGIMAIANTAFAGPLTDFSQGKMALDVTFQSPKISETYHDAGGSIPDADGKSTVGFDLTAGLGNKIALQYKQSAPKSKDTNFNNLLTFNTKLDVKEYNLLYQLNENAVAFTGFSQVKATQEISSSGDGFIEGGSTSTDWKSYWQLGLTGILPVMDKTNLYATVAFGNNMNACKLGVSYALAQNVDLDAFYTNSQYKNLSWKDGNGQSDFTAKGFGYGVTFKF</sequence>
<protein>
    <recommendedName>
        <fullName evidence="4">Outer membrane protein beta-barrel domain-containing protein</fullName>
    </recommendedName>
</protein>
<evidence type="ECO:0000256" key="1">
    <source>
        <dbReference type="SAM" id="SignalP"/>
    </source>
</evidence>
<evidence type="ECO:0000313" key="2">
    <source>
        <dbReference type="EMBL" id="BBB92146.1"/>
    </source>
</evidence>
<gene>
    <name evidence="2" type="ORF">MAMMFC1_02831</name>
</gene>
<dbReference type="EMBL" id="AP018449">
    <property type="protein sequence ID" value="BBB92146.1"/>
    <property type="molecule type" value="Genomic_DNA"/>
</dbReference>
<reference evidence="2 3" key="1">
    <citation type="journal article" date="2018" name="Int. J. Syst. Evol. Microbiol.">
        <title>Methylomusa anaerophila gen. nov., sp. nov., an anaerobic methanol-utilizing bacterium isolated from a microbial fuel cell.</title>
        <authorList>
            <person name="Amano N."/>
            <person name="Yamamuro A."/>
            <person name="Miyahara M."/>
            <person name="Kouzuma A."/>
            <person name="Abe T."/>
            <person name="Watanabe K."/>
        </authorList>
    </citation>
    <scope>NUCLEOTIDE SEQUENCE [LARGE SCALE GENOMIC DNA]</scope>
    <source>
        <strain evidence="2 3">MMFC1</strain>
    </source>
</reference>
<keyword evidence="1" id="KW-0732">Signal</keyword>
<keyword evidence="3" id="KW-1185">Reference proteome</keyword>
<name>A0A348AM48_9FIRM</name>
<feature type="signal peptide" evidence="1">
    <location>
        <begin position="1"/>
        <end position="21"/>
    </location>
</feature>
<organism evidence="2 3">
    <name type="scientific">Methylomusa anaerophila</name>
    <dbReference type="NCBI Taxonomy" id="1930071"/>
    <lineage>
        <taxon>Bacteria</taxon>
        <taxon>Bacillati</taxon>
        <taxon>Bacillota</taxon>
        <taxon>Negativicutes</taxon>
        <taxon>Selenomonadales</taxon>
        <taxon>Sporomusaceae</taxon>
        <taxon>Methylomusa</taxon>
    </lineage>
</organism>
<dbReference type="AlphaFoldDB" id="A0A348AM48"/>